<dbReference type="Pfam" id="PF00155">
    <property type="entry name" value="Aminotran_1_2"/>
    <property type="match status" value="1"/>
</dbReference>
<evidence type="ECO:0000256" key="6">
    <source>
        <dbReference type="ARBA" id="ARBA00023315"/>
    </source>
</evidence>
<feature type="region of interest" description="Disordered" evidence="11">
    <location>
        <begin position="986"/>
        <end position="1018"/>
    </location>
</feature>
<evidence type="ECO:0000256" key="11">
    <source>
        <dbReference type="SAM" id="MobiDB-lite"/>
    </source>
</evidence>
<evidence type="ECO:0000256" key="5">
    <source>
        <dbReference type="ARBA" id="ARBA00022898"/>
    </source>
</evidence>
<feature type="region of interest" description="Disordered" evidence="11">
    <location>
        <begin position="849"/>
        <end position="868"/>
    </location>
</feature>
<evidence type="ECO:0000256" key="10">
    <source>
        <dbReference type="SAM" id="Coils"/>
    </source>
</evidence>
<dbReference type="InterPro" id="IPR038506">
    <property type="entry name" value="GLE1-like_sf"/>
</dbReference>
<dbReference type="GO" id="GO:0016973">
    <property type="term" value="P:poly(A)+ mRNA export from nucleus"/>
    <property type="evidence" value="ECO:0007669"/>
    <property type="project" value="InterPro"/>
</dbReference>
<dbReference type="Gene3D" id="1.25.40.510">
    <property type="entry name" value="GLE1-like"/>
    <property type="match status" value="1"/>
</dbReference>
<accession>A0A7R8ZQZ9</accession>
<feature type="region of interest" description="Disordered" evidence="11">
    <location>
        <begin position="741"/>
        <end position="762"/>
    </location>
</feature>
<evidence type="ECO:0000256" key="1">
    <source>
        <dbReference type="ARBA" id="ARBA00001933"/>
    </source>
</evidence>
<sequence>MFAEYCGMSAARPAKTDGGRSPSSVGRRAFGAGKGKLRWLAAARDVDVSSVDQFMGFIVFFVIAWVRWKCGYDSVMKFIGKRVMPLSGVDWYEEPPYYTIFFTYVCYGMLVIVGYIREGLSGLGLIPSQEPPDPRGKEGYVTLYASFESFYTRNVYRRIRDCWNRPIIGVPAAYVTLKERETSDNGWTFHWTETTKRCINMGSYNYLGFSDNVGPCAEASKECLRRYGVGMTSCRRELGTTSHLLELERTVSEYLGTESAVTFGMGFATNSLNIPGIVGKGDLVISDEYNHASLILGMRMSGASVKVFKHNNMKNLERVLRSAIIHGHPRTRRPWKKVLIVVEGVYSMEGSIVKLPEIIALKKKYKAYLYLDEAHSIGAVGPHGKGVVDYFGLNPKDVDIMMGTFTKSFGSCGGYIAGSKDLIDHIKKTSHGWCYATSMSPPVAQQIISTIRIILGKDFSGEGERRMRRLLANSRYFRQRLKQEGFIIGGDDDSPVVPLMLYSPAKIAGFVRIMTSLGVATVGVGFPATRLSESRARFCCSAAHTKEMLDETIAATLVTGQFLGLKYSRIPKSQETVPYEYTEGDLPTSSTPFNFLSPPPHHRVGKISAGARPEMVIPVFPSDTVQFLRSPRNSTVVTESRRRGVEDDSEPLSSPERHRRVREALRNSPHGQLVYDREPDHTNFLQRLEVLEKLDELRLSAASESGAPSTAEVSPAPVDRVQAGVEDAQITLTPKRQRAAKRVKPKKKGKVRGRHEKSTQTVCVGESPMQEIQVQKKEDEKAMDDFQQLVWEWQEESRRERLLSYGRFLIQFCAPERLAIKDSTASKQEYLNHMRRWREIRERLEAESAEKQRRLEETLSKKMEEKSAEDEQRWRAMLNEILAAKGSPPSLAPQETPEEIVARLRLPVDKMLAEVLEIAESFSDPQVLDVVKEQKADLERYLNEDAKLNQVEEHQLTEVLQEIQATVQGWKDQLMAYQLEITSRGGGGDNASVVPTASAEVDPGSGSTNAPPDTPMKPSLANAERVLRKMEEVSRKAATISAQDFLLVKRILSFFINTLTNPENRQKSREIVDKLALLLSGRPCQMMDPNDSRALADALTRESTRAAIYNETALKFVMQYADAYEDAAWLFGTASVMLKLWKMFPDFGDLVQARFFENCPYLIPKFYSQKPGQDRQDYYRQIGYCLDDEGNIETDNTYQKVMGSARLYFAMMQIPDVLAPAVLAPYVLAPAVLALDVLALDVLAPGGLKQYGVREEEEPHPLPLSLGWRWLNEIMEYEPRQSVTITAIHEFLKMVGNKLPAIYGQAFTEIIYRLRQDYLPRACAVAEKGTGGTAKLRKFQAYLDDVLKNQKVPPPMGKPRDEVLLL</sequence>
<evidence type="ECO:0000256" key="4">
    <source>
        <dbReference type="ARBA" id="ARBA00022679"/>
    </source>
</evidence>
<feature type="transmembrane region" description="Helical" evidence="12">
    <location>
        <begin position="54"/>
        <end position="75"/>
    </location>
</feature>
<proteinExistence type="inferred from homology"/>
<dbReference type="InterPro" id="IPR015422">
    <property type="entry name" value="PyrdxlP-dep_Trfase_small"/>
</dbReference>
<feature type="compositionally biased region" description="Basic residues" evidence="11">
    <location>
        <begin position="741"/>
        <end position="755"/>
    </location>
</feature>
<organism evidence="14">
    <name type="scientific">Cyprideis torosa</name>
    <dbReference type="NCBI Taxonomy" id="163714"/>
    <lineage>
        <taxon>Eukaryota</taxon>
        <taxon>Metazoa</taxon>
        <taxon>Ecdysozoa</taxon>
        <taxon>Arthropoda</taxon>
        <taxon>Crustacea</taxon>
        <taxon>Oligostraca</taxon>
        <taxon>Ostracoda</taxon>
        <taxon>Podocopa</taxon>
        <taxon>Podocopida</taxon>
        <taxon>Cytherocopina</taxon>
        <taxon>Cytheroidea</taxon>
        <taxon>Cytherideidae</taxon>
        <taxon>Cyprideis</taxon>
    </lineage>
</organism>
<protein>
    <recommendedName>
        <fullName evidence="3">serine C-palmitoyltransferase</fullName>
        <ecNumber evidence="3">2.3.1.50</ecNumber>
    </recommendedName>
    <alternativeName>
        <fullName evidence="8">GLE1 RNA export mediator</fullName>
    </alternativeName>
</protein>
<dbReference type="InterPro" id="IPR015424">
    <property type="entry name" value="PyrdxlP-dep_Trfase"/>
</dbReference>
<dbReference type="GO" id="GO:0030170">
    <property type="term" value="F:pyridoxal phosphate binding"/>
    <property type="evidence" value="ECO:0007669"/>
    <property type="project" value="InterPro"/>
</dbReference>
<dbReference type="GO" id="GO:0004758">
    <property type="term" value="F:serine C-palmitoyltransferase activity"/>
    <property type="evidence" value="ECO:0007669"/>
    <property type="project" value="UniProtKB-EC"/>
</dbReference>
<reference evidence="14" key="1">
    <citation type="submission" date="2020-11" db="EMBL/GenBank/DDBJ databases">
        <authorList>
            <person name="Tran Van P."/>
        </authorList>
    </citation>
    <scope>NUCLEOTIDE SEQUENCE</scope>
</reference>
<gene>
    <name evidence="14" type="ORF">CTOB1V02_LOCUS6244</name>
</gene>
<comment type="similarity">
    <text evidence="2">Belongs to the class-II pyridoxal-phosphate-dependent aminotransferase family.</text>
</comment>
<dbReference type="Pfam" id="PF07817">
    <property type="entry name" value="GLE1"/>
    <property type="match status" value="1"/>
</dbReference>
<comment type="function">
    <text evidence="7">Required for the export of mRNAs containing poly(A) tails from the nucleus into the cytoplasm. May be involved in the terminal step of the mRNA transport through the nuclear pore complex (NPC).</text>
</comment>
<feature type="region of interest" description="Disordered" evidence="11">
    <location>
        <begin position="631"/>
        <end position="676"/>
    </location>
</feature>
<dbReference type="InterPro" id="IPR004839">
    <property type="entry name" value="Aminotransferase_I/II_large"/>
</dbReference>
<dbReference type="EMBL" id="OB661503">
    <property type="protein sequence ID" value="CAD7228358.1"/>
    <property type="molecule type" value="Genomic_DNA"/>
</dbReference>
<keyword evidence="5" id="KW-0663">Pyridoxal phosphate</keyword>
<dbReference type="GO" id="GO:0005643">
    <property type="term" value="C:nuclear pore"/>
    <property type="evidence" value="ECO:0007669"/>
    <property type="project" value="InterPro"/>
</dbReference>
<dbReference type="SUPFAM" id="SSF53383">
    <property type="entry name" value="PLP-dependent transferases"/>
    <property type="match status" value="1"/>
</dbReference>
<evidence type="ECO:0000313" key="14">
    <source>
        <dbReference type="EMBL" id="CAD7228358.1"/>
    </source>
</evidence>
<evidence type="ECO:0000256" key="12">
    <source>
        <dbReference type="SAM" id="Phobius"/>
    </source>
</evidence>
<dbReference type="EC" id="2.3.1.50" evidence="3"/>
<evidence type="ECO:0000256" key="8">
    <source>
        <dbReference type="ARBA" id="ARBA00030897"/>
    </source>
</evidence>
<dbReference type="InterPro" id="IPR012476">
    <property type="entry name" value="GLE1"/>
</dbReference>
<keyword evidence="10" id="KW-0175">Coiled coil</keyword>
<dbReference type="PANTHER" id="PTHR13693:SF3">
    <property type="entry name" value="LD36009P"/>
    <property type="match status" value="1"/>
</dbReference>
<evidence type="ECO:0000256" key="2">
    <source>
        <dbReference type="ARBA" id="ARBA00008392"/>
    </source>
</evidence>
<evidence type="ECO:0000256" key="3">
    <source>
        <dbReference type="ARBA" id="ARBA00013220"/>
    </source>
</evidence>
<dbReference type="InterPro" id="IPR050087">
    <property type="entry name" value="AON_synthase_class-II"/>
</dbReference>
<evidence type="ECO:0000259" key="13">
    <source>
        <dbReference type="Pfam" id="PF00155"/>
    </source>
</evidence>
<evidence type="ECO:0000256" key="9">
    <source>
        <dbReference type="ARBA" id="ARBA00048528"/>
    </source>
</evidence>
<comment type="cofactor">
    <cofactor evidence="1">
        <name>pyridoxal 5'-phosphate</name>
        <dbReference type="ChEBI" id="CHEBI:597326"/>
    </cofactor>
</comment>
<dbReference type="GO" id="GO:0017059">
    <property type="term" value="C:serine palmitoyltransferase complex"/>
    <property type="evidence" value="ECO:0007669"/>
    <property type="project" value="TreeGrafter"/>
</dbReference>
<dbReference type="PROSITE" id="PS00599">
    <property type="entry name" value="AA_TRANSFER_CLASS_2"/>
    <property type="match status" value="1"/>
</dbReference>
<dbReference type="Gene3D" id="3.40.640.10">
    <property type="entry name" value="Type I PLP-dependent aspartate aminotransferase-like (Major domain)"/>
    <property type="match status" value="1"/>
</dbReference>
<keyword evidence="4" id="KW-0808">Transferase</keyword>
<feature type="transmembrane region" description="Helical" evidence="12">
    <location>
        <begin position="96"/>
        <end position="116"/>
    </location>
</feature>
<dbReference type="GO" id="GO:0046513">
    <property type="term" value="P:ceramide biosynthetic process"/>
    <property type="evidence" value="ECO:0007669"/>
    <property type="project" value="TreeGrafter"/>
</dbReference>
<dbReference type="GO" id="GO:0046512">
    <property type="term" value="P:sphingosine biosynthetic process"/>
    <property type="evidence" value="ECO:0007669"/>
    <property type="project" value="TreeGrafter"/>
</dbReference>
<dbReference type="InterPro" id="IPR015421">
    <property type="entry name" value="PyrdxlP-dep_Trfase_major"/>
</dbReference>
<comment type="catalytic activity">
    <reaction evidence="9">
        <text>L-serine + hexadecanoyl-CoA + H(+) = 3-oxosphinganine + CO2 + CoA</text>
        <dbReference type="Rhea" id="RHEA:14761"/>
        <dbReference type="ChEBI" id="CHEBI:15378"/>
        <dbReference type="ChEBI" id="CHEBI:16526"/>
        <dbReference type="ChEBI" id="CHEBI:33384"/>
        <dbReference type="ChEBI" id="CHEBI:57287"/>
        <dbReference type="ChEBI" id="CHEBI:57379"/>
        <dbReference type="ChEBI" id="CHEBI:58299"/>
        <dbReference type="EC" id="2.3.1.50"/>
    </reaction>
</comment>
<dbReference type="PANTHER" id="PTHR13693">
    <property type="entry name" value="CLASS II AMINOTRANSFERASE/8-AMINO-7-OXONONANOATE SYNTHASE"/>
    <property type="match status" value="1"/>
</dbReference>
<dbReference type="InterPro" id="IPR001917">
    <property type="entry name" value="Aminotrans_II_pyridoxalP_BS"/>
</dbReference>
<keyword evidence="6" id="KW-0012">Acyltransferase</keyword>
<dbReference type="GO" id="GO:0016020">
    <property type="term" value="C:membrane"/>
    <property type="evidence" value="ECO:0007669"/>
    <property type="project" value="GOC"/>
</dbReference>
<dbReference type="Gene3D" id="3.90.1150.10">
    <property type="entry name" value="Aspartate Aminotransferase, domain 1"/>
    <property type="match status" value="1"/>
</dbReference>
<keyword evidence="12" id="KW-0472">Membrane</keyword>
<feature type="domain" description="Aminotransferase class I/classII large" evidence="13">
    <location>
        <begin position="197"/>
        <end position="554"/>
    </location>
</feature>
<keyword evidence="12" id="KW-1133">Transmembrane helix</keyword>
<evidence type="ECO:0000256" key="7">
    <source>
        <dbReference type="ARBA" id="ARBA00024680"/>
    </source>
</evidence>
<dbReference type="CDD" id="cd06454">
    <property type="entry name" value="KBL_like"/>
    <property type="match status" value="1"/>
</dbReference>
<name>A0A7R8ZQZ9_9CRUS</name>
<dbReference type="OrthoDB" id="65434at2759"/>
<keyword evidence="12" id="KW-0812">Transmembrane</keyword>
<feature type="coiled-coil region" evidence="10">
    <location>
        <begin position="931"/>
        <end position="980"/>
    </location>
</feature>